<evidence type="ECO:0000313" key="1">
    <source>
        <dbReference type="EMBL" id="AFU88527.1"/>
    </source>
</evidence>
<name>K4K7C2_9CAUD</name>
<organism evidence="1 2">
    <name type="scientific">Caulobacter phage CcrSwift</name>
    <dbReference type="NCBI Taxonomy" id="2927984"/>
    <lineage>
        <taxon>Viruses</taxon>
        <taxon>Duplodnaviria</taxon>
        <taxon>Heunggongvirae</taxon>
        <taxon>Uroviricota</taxon>
        <taxon>Caudoviricetes</taxon>
        <taxon>Jeanschmidtviridae</taxon>
        <taxon>Shapirovirus</taxon>
        <taxon>Shapirovirus swift</taxon>
    </lineage>
</organism>
<gene>
    <name evidence="1" type="ORF">CcrSwift_gp209</name>
</gene>
<dbReference type="EMBL" id="JX100809">
    <property type="protein sequence ID" value="AFU88527.1"/>
    <property type="molecule type" value="Genomic_DNA"/>
</dbReference>
<dbReference type="KEGG" id="vg:13996744"/>
<protein>
    <submittedName>
        <fullName evidence="1">Uncharacterized protein</fullName>
    </submittedName>
</protein>
<keyword evidence="2" id="KW-1185">Reference proteome</keyword>
<sequence>MSKPATAHAPRPFRNGGEGRYTVCNRWSPDKTIAVPETVHGRTAYLKNGGVRSTIKTVPAHTLKPLAFAEGWDDVTCKACQGRRWWYDAHKINAFEVQA</sequence>
<dbReference type="RefSeq" id="YP_006989942.1">
    <property type="nucleotide sequence ID" value="NC_019411.1"/>
</dbReference>
<reference evidence="1 2" key="1">
    <citation type="journal article" date="2012" name="BMC Genomics">
        <title>The Caulobacter crescentus phage phiCbK: genomics of a canonical phage.</title>
        <authorList>
            <person name="Gill J.J."/>
            <person name="Berry J.D."/>
            <person name="Russell W.K."/>
            <person name="Lessor L."/>
            <person name="Escobar Garcia D.A."/>
            <person name="Hernandez D."/>
            <person name="Kane A."/>
            <person name="Keene J."/>
            <person name="Maddox M."/>
            <person name="Martin R."/>
            <person name="Mohan S."/>
            <person name="Thorn A.M."/>
            <person name="Russell D.H."/>
            <person name="Young R."/>
        </authorList>
    </citation>
    <scope>NUCLEOTIDE SEQUENCE [LARGE SCALE GENOMIC DNA]</scope>
</reference>
<dbReference type="GeneID" id="13996744"/>
<dbReference type="Proteomes" id="UP000000460">
    <property type="component" value="Segment"/>
</dbReference>
<proteinExistence type="predicted"/>
<accession>K4K7C2</accession>
<evidence type="ECO:0000313" key="2">
    <source>
        <dbReference type="Proteomes" id="UP000000460"/>
    </source>
</evidence>